<protein>
    <submittedName>
        <fullName evidence="2">Uncharacterized protein</fullName>
    </submittedName>
</protein>
<proteinExistence type="predicted"/>
<dbReference type="EMBL" id="JAINUG010000056">
    <property type="protein sequence ID" value="KAJ8403711.1"/>
    <property type="molecule type" value="Genomic_DNA"/>
</dbReference>
<reference evidence="2" key="1">
    <citation type="journal article" date="2023" name="Science">
        <title>Genome structures resolve the early diversification of teleost fishes.</title>
        <authorList>
            <person name="Parey E."/>
            <person name="Louis A."/>
            <person name="Montfort J."/>
            <person name="Bouchez O."/>
            <person name="Roques C."/>
            <person name="Iampietro C."/>
            <person name="Lluch J."/>
            <person name="Castinel A."/>
            <person name="Donnadieu C."/>
            <person name="Desvignes T."/>
            <person name="Floi Bucao C."/>
            <person name="Jouanno E."/>
            <person name="Wen M."/>
            <person name="Mejri S."/>
            <person name="Dirks R."/>
            <person name="Jansen H."/>
            <person name="Henkel C."/>
            <person name="Chen W.J."/>
            <person name="Zahm M."/>
            <person name="Cabau C."/>
            <person name="Klopp C."/>
            <person name="Thompson A.W."/>
            <person name="Robinson-Rechavi M."/>
            <person name="Braasch I."/>
            <person name="Lecointre G."/>
            <person name="Bobe J."/>
            <person name="Postlethwait J.H."/>
            <person name="Berthelot C."/>
            <person name="Roest Crollius H."/>
            <person name="Guiguen Y."/>
        </authorList>
    </citation>
    <scope>NUCLEOTIDE SEQUENCE</scope>
    <source>
        <strain evidence="2">NC1722</strain>
    </source>
</reference>
<name>A0AAD7SJD6_9TELE</name>
<evidence type="ECO:0000256" key="1">
    <source>
        <dbReference type="SAM" id="MobiDB-lite"/>
    </source>
</evidence>
<dbReference type="AlphaFoldDB" id="A0AAD7SJD6"/>
<dbReference type="Proteomes" id="UP001221898">
    <property type="component" value="Unassembled WGS sequence"/>
</dbReference>
<evidence type="ECO:0000313" key="2">
    <source>
        <dbReference type="EMBL" id="KAJ8403711.1"/>
    </source>
</evidence>
<accession>A0AAD7SJD6</accession>
<organism evidence="2 3">
    <name type="scientific">Aldrovandia affinis</name>
    <dbReference type="NCBI Taxonomy" id="143900"/>
    <lineage>
        <taxon>Eukaryota</taxon>
        <taxon>Metazoa</taxon>
        <taxon>Chordata</taxon>
        <taxon>Craniata</taxon>
        <taxon>Vertebrata</taxon>
        <taxon>Euteleostomi</taxon>
        <taxon>Actinopterygii</taxon>
        <taxon>Neopterygii</taxon>
        <taxon>Teleostei</taxon>
        <taxon>Notacanthiformes</taxon>
        <taxon>Halosauridae</taxon>
        <taxon>Aldrovandia</taxon>
    </lineage>
</organism>
<keyword evidence="3" id="KW-1185">Reference proteome</keyword>
<comment type="caution">
    <text evidence="2">The sequence shown here is derived from an EMBL/GenBank/DDBJ whole genome shotgun (WGS) entry which is preliminary data.</text>
</comment>
<feature type="region of interest" description="Disordered" evidence="1">
    <location>
        <begin position="1"/>
        <end position="35"/>
    </location>
</feature>
<sequence>MDSGALCPTPLPSPDGARLCSRPGAGDGTGRGTAERLSHRLSLAITTASAVTATPLPRNPPPAVLPGAPSGSRVQLCATGVPTSVTPTTLNRRCHSLCLGT</sequence>
<gene>
    <name evidence="2" type="ORF">AAFF_G00345790</name>
</gene>
<evidence type="ECO:0000313" key="3">
    <source>
        <dbReference type="Proteomes" id="UP001221898"/>
    </source>
</evidence>